<protein>
    <submittedName>
        <fullName evidence="2">Uncharacterized protein</fullName>
    </submittedName>
</protein>
<evidence type="ECO:0000313" key="2">
    <source>
        <dbReference type="WBParaSite" id="PSU_v2.g4266.t1"/>
    </source>
</evidence>
<organism evidence="1 2">
    <name type="scientific">Panagrolaimus superbus</name>
    <dbReference type="NCBI Taxonomy" id="310955"/>
    <lineage>
        <taxon>Eukaryota</taxon>
        <taxon>Metazoa</taxon>
        <taxon>Ecdysozoa</taxon>
        <taxon>Nematoda</taxon>
        <taxon>Chromadorea</taxon>
        <taxon>Rhabditida</taxon>
        <taxon>Tylenchina</taxon>
        <taxon>Panagrolaimomorpha</taxon>
        <taxon>Panagrolaimoidea</taxon>
        <taxon>Panagrolaimidae</taxon>
        <taxon>Panagrolaimus</taxon>
    </lineage>
</organism>
<keyword evidence="1" id="KW-1185">Reference proteome</keyword>
<sequence length="80" mass="8390">MSSGLVPVTNRVSAVPEFVDESCGILASAEDAGQLADGIAALYLDADAFLAYSKKAAKRVRAQSDARLVIKREISLIAGH</sequence>
<dbReference type="Gene3D" id="3.40.50.2000">
    <property type="entry name" value="Glycogen Phosphorylase B"/>
    <property type="match status" value="1"/>
</dbReference>
<reference evidence="2" key="1">
    <citation type="submission" date="2022-11" db="UniProtKB">
        <authorList>
            <consortium name="WormBaseParasite"/>
        </authorList>
    </citation>
    <scope>IDENTIFICATION</scope>
</reference>
<dbReference type="Proteomes" id="UP000887577">
    <property type="component" value="Unplaced"/>
</dbReference>
<dbReference type="AlphaFoldDB" id="A0A914Z1Y6"/>
<name>A0A914Z1Y6_9BILA</name>
<proteinExistence type="predicted"/>
<dbReference type="WBParaSite" id="PSU_v2.g4266.t1">
    <property type="protein sequence ID" value="PSU_v2.g4266.t1"/>
    <property type="gene ID" value="PSU_v2.g4266"/>
</dbReference>
<accession>A0A914Z1Y6</accession>
<evidence type="ECO:0000313" key="1">
    <source>
        <dbReference type="Proteomes" id="UP000887577"/>
    </source>
</evidence>
<dbReference type="SUPFAM" id="SSF53756">
    <property type="entry name" value="UDP-Glycosyltransferase/glycogen phosphorylase"/>
    <property type="match status" value="1"/>
</dbReference>